<dbReference type="SUPFAM" id="SSF55874">
    <property type="entry name" value="ATPase domain of HSP90 chaperone/DNA topoisomerase II/histidine kinase"/>
    <property type="match status" value="1"/>
</dbReference>
<dbReference type="GO" id="GO:0000155">
    <property type="term" value="F:phosphorelay sensor kinase activity"/>
    <property type="evidence" value="ECO:0007669"/>
    <property type="project" value="InterPro"/>
</dbReference>
<keyword evidence="6" id="KW-0902">Two-component regulatory system</keyword>
<dbReference type="CDD" id="cd00082">
    <property type="entry name" value="HisKA"/>
    <property type="match status" value="1"/>
</dbReference>
<protein>
    <recommendedName>
        <fullName evidence="2">histidine kinase</fullName>
        <ecNumber evidence="2">2.7.13.3</ecNumber>
    </recommendedName>
</protein>
<dbReference type="AlphaFoldDB" id="D8S949"/>
<dbReference type="InParanoid" id="D8S949"/>
<dbReference type="InterPro" id="IPR003661">
    <property type="entry name" value="HisK_dim/P_dom"/>
</dbReference>
<feature type="region of interest" description="Disordered" evidence="7">
    <location>
        <begin position="171"/>
        <end position="192"/>
    </location>
</feature>
<name>D8S949_SELML</name>
<dbReference type="InterPro" id="IPR004358">
    <property type="entry name" value="Sig_transdc_His_kin-like_C"/>
</dbReference>
<comment type="catalytic activity">
    <reaction evidence="1">
        <text>ATP + protein L-histidine = ADP + protein N-phospho-L-histidine.</text>
        <dbReference type="EC" id="2.7.13.3"/>
    </reaction>
</comment>
<organism evidence="10">
    <name type="scientific">Selaginella moellendorffii</name>
    <name type="common">Spikemoss</name>
    <dbReference type="NCBI Taxonomy" id="88036"/>
    <lineage>
        <taxon>Eukaryota</taxon>
        <taxon>Viridiplantae</taxon>
        <taxon>Streptophyta</taxon>
        <taxon>Embryophyta</taxon>
        <taxon>Tracheophyta</taxon>
        <taxon>Lycopodiopsida</taxon>
        <taxon>Selaginellales</taxon>
        <taxon>Selaginellaceae</taxon>
        <taxon>Selaginella</taxon>
    </lineage>
</organism>
<keyword evidence="5" id="KW-0418">Kinase</keyword>
<dbReference type="InterPro" id="IPR050736">
    <property type="entry name" value="Sensor_HK_Regulatory"/>
</dbReference>
<dbReference type="KEGG" id="smo:SELMODRAFT_111212"/>
<dbReference type="PROSITE" id="PS50109">
    <property type="entry name" value="HIS_KIN"/>
    <property type="match status" value="1"/>
</dbReference>
<dbReference type="SUPFAM" id="SSF47384">
    <property type="entry name" value="Homodimeric domain of signal transducing histidine kinase"/>
    <property type="match status" value="1"/>
</dbReference>
<evidence type="ECO:0000256" key="6">
    <source>
        <dbReference type="ARBA" id="ARBA00023012"/>
    </source>
</evidence>
<dbReference type="Pfam" id="PF00512">
    <property type="entry name" value="HisKA"/>
    <property type="match status" value="1"/>
</dbReference>
<proteinExistence type="predicted"/>
<dbReference type="Gramene" id="EFJ19283">
    <property type="protein sequence ID" value="EFJ19283"/>
    <property type="gene ID" value="SELMODRAFT_111212"/>
</dbReference>
<dbReference type="PANTHER" id="PTHR43711:SF1">
    <property type="entry name" value="HISTIDINE KINASE 1"/>
    <property type="match status" value="1"/>
</dbReference>
<dbReference type="PANTHER" id="PTHR43711">
    <property type="entry name" value="TWO-COMPONENT HISTIDINE KINASE"/>
    <property type="match status" value="1"/>
</dbReference>
<dbReference type="Gene3D" id="1.10.287.130">
    <property type="match status" value="1"/>
</dbReference>
<feature type="compositionally biased region" description="Low complexity" evidence="7">
    <location>
        <begin position="171"/>
        <end position="186"/>
    </location>
</feature>
<dbReference type="InterPro" id="IPR036097">
    <property type="entry name" value="HisK_dim/P_sf"/>
</dbReference>
<dbReference type="EC" id="2.7.13.3" evidence="2"/>
<keyword evidence="4" id="KW-0808">Transferase</keyword>
<evidence type="ECO:0000256" key="5">
    <source>
        <dbReference type="ARBA" id="ARBA00022777"/>
    </source>
</evidence>
<keyword evidence="3" id="KW-0597">Phosphoprotein</keyword>
<dbReference type="SMART" id="SM00388">
    <property type="entry name" value="HisKA"/>
    <property type="match status" value="1"/>
</dbReference>
<dbReference type="STRING" id="88036.D8S949"/>
<evidence type="ECO:0000256" key="4">
    <source>
        <dbReference type="ARBA" id="ARBA00022679"/>
    </source>
</evidence>
<reference evidence="9 10" key="1">
    <citation type="journal article" date="2011" name="Science">
        <title>The Selaginella genome identifies genetic changes associated with the evolution of vascular plants.</title>
        <authorList>
            <person name="Banks J.A."/>
            <person name="Nishiyama T."/>
            <person name="Hasebe M."/>
            <person name="Bowman J.L."/>
            <person name="Gribskov M."/>
            <person name="dePamphilis C."/>
            <person name="Albert V.A."/>
            <person name="Aono N."/>
            <person name="Aoyama T."/>
            <person name="Ambrose B.A."/>
            <person name="Ashton N.W."/>
            <person name="Axtell M.J."/>
            <person name="Barker E."/>
            <person name="Barker M.S."/>
            <person name="Bennetzen J.L."/>
            <person name="Bonawitz N.D."/>
            <person name="Chapple C."/>
            <person name="Cheng C."/>
            <person name="Correa L.G."/>
            <person name="Dacre M."/>
            <person name="DeBarry J."/>
            <person name="Dreyer I."/>
            <person name="Elias M."/>
            <person name="Engstrom E.M."/>
            <person name="Estelle M."/>
            <person name="Feng L."/>
            <person name="Finet C."/>
            <person name="Floyd S.K."/>
            <person name="Frommer W.B."/>
            <person name="Fujita T."/>
            <person name="Gramzow L."/>
            <person name="Gutensohn M."/>
            <person name="Harholt J."/>
            <person name="Hattori M."/>
            <person name="Heyl A."/>
            <person name="Hirai T."/>
            <person name="Hiwatashi Y."/>
            <person name="Ishikawa M."/>
            <person name="Iwata M."/>
            <person name="Karol K.G."/>
            <person name="Koehler B."/>
            <person name="Kolukisaoglu U."/>
            <person name="Kubo M."/>
            <person name="Kurata T."/>
            <person name="Lalonde S."/>
            <person name="Li K."/>
            <person name="Li Y."/>
            <person name="Litt A."/>
            <person name="Lyons E."/>
            <person name="Manning G."/>
            <person name="Maruyama T."/>
            <person name="Michael T.P."/>
            <person name="Mikami K."/>
            <person name="Miyazaki S."/>
            <person name="Morinaga S."/>
            <person name="Murata T."/>
            <person name="Mueller-Roeber B."/>
            <person name="Nelson D.R."/>
            <person name="Obara M."/>
            <person name="Oguri Y."/>
            <person name="Olmstead R.G."/>
            <person name="Onodera N."/>
            <person name="Petersen B.L."/>
            <person name="Pils B."/>
            <person name="Prigge M."/>
            <person name="Rensing S.A."/>
            <person name="Riano-Pachon D.M."/>
            <person name="Roberts A.W."/>
            <person name="Sato Y."/>
            <person name="Scheller H.V."/>
            <person name="Schulz B."/>
            <person name="Schulz C."/>
            <person name="Shakirov E.V."/>
            <person name="Shibagaki N."/>
            <person name="Shinohara N."/>
            <person name="Shippen D.E."/>
            <person name="Soerensen I."/>
            <person name="Sotooka R."/>
            <person name="Sugimoto N."/>
            <person name="Sugita M."/>
            <person name="Sumikawa N."/>
            <person name="Tanurdzic M."/>
            <person name="Theissen G."/>
            <person name="Ulvskov P."/>
            <person name="Wakazuki S."/>
            <person name="Weng J.K."/>
            <person name="Willats W.W."/>
            <person name="Wipf D."/>
            <person name="Wolf P.G."/>
            <person name="Yang L."/>
            <person name="Zimmer A.D."/>
            <person name="Zhu Q."/>
            <person name="Mitros T."/>
            <person name="Hellsten U."/>
            <person name="Loque D."/>
            <person name="Otillar R."/>
            <person name="Salamov A."/>
            <person name="Schmutz J."/>
            <person name="Shapiro H."/>
            <person name="Lindquist E."/>
            <person name="Lucas S."/>
            <person name="Rokhsar D."/>
            <person name="Grigoriev I.V."/>
        </authorList>
    </citation>
    <scope>NUCLEOTIDE SEQUENCE [LARGE SCALE GENOMIC DNA]</scope>
</reference>
<dbReference type="InterPro" id="IPR003594">
    <property type="entry name" value="HATPase_dom"/>
</dbReference>
<dbReference type="PRINTS" id="PR00344">
    <property type="entry name" value="BCTRLSENSOR"/>
</dbReference>
<sequence length="325" mass="35556">MSHDLRTPLAAIIGLIDLCLSYKERLSVELESNMLQMKTCATTLLGILNSILDMSKAEVGKLELEVADFDLIKVLEEAVDIFAVVGAKKGIEVVLELPDDSIELVRWVRGDAGRVKQLLCDLLSNGVKFTSRGYVILRAFPKQSSSQSWVASASRRSGRWFQKTFVSCLRTSGSSSSRSSQIPARSQGSSSDTLEFEFEVDDTGQGIPQSRREAVFRNFVQGSSKVHCTYGGTGLGLAIVRSLVHMMGGQIKVANKDGPGTLFKFNLLFQKAQLLENAARVDGLEGQNLQVVLAMAGELGRKFVSLWMQNKGAAQVCEVSQWQSI</sequence>
<dbReference type="Proteomes" id="UP000001514">
    <property type="component" value="Unassembled WGS sequence"/>
</dbReference>
<evidence type="ECO:0000313" key="9">
    <source>
        <dbReference type="EMBL" id="EFJ19283.1"/>
    </source>
</evidence>
<evidence type="ECO:0000313" key="10">
    <source>
        <dbReference type="Proteomes" id="UP000001514"/>
    </source>
</evidence>
<feature type="non-terminal residue" evidence="9">
    <location>
        <position position="325"/>
    </location>
</feature>
<feature type="domain" description="Histidine kinase" evidence="8">
    <location>
        <begin position="1"/>
        <end position="271"/>
    </location>
</feature>
<evidence type="ECO:0000256" key="7">
    <source>
        <dbReference type="SAM" id="MobiDB-lite"/>
    </source>
</evidence>
<evidence type="ECO:0000256" key="1">
    <source>
        <dbReference type="ARBA" id="ARBA00000085"/>
    </source>
</evidence>
<gene>
    <name evidence="9" type="ORF">SELMODRAFT_111212</name>
</gene>
<dbReference type="InterPro" id="IPR005467">
    <property type="entry name" value="His_kinase_dom"/>
</dbReference>
<dbReference type="EMBL" id="GL377607">
    <property type="protein sequence ID" value="EFJ19283.1"/>
    <property type="molecule type" value="Genomic_DNA"/>
</dbReference>
<dbReference type="Gene3D" id="3.30.565.10">
    <property type="entry name" value="Histidine kinase-like ATPase, C-terminal domain"/>
    <property type="match status" value="1"/>
</dbReference>
<dbReference type="Pfam" id="PF02518">
    <property type="entry name" value="HATPase_c"/>
    <property type="match status" value="1"/>
</dbReference>
<dbReference type="eggNOG" id="KOG0519">
    <property type="taxonomic scope" value="Eukaryota"/>
</dbReference>
<keyword evidence="10" id="KW-1185">Reference proteome</keyword>
<evidence type="ECO:0000256" key="3">
    <source>
        <dbReference type="ARBA" id="ARBA00022553"/>
    </source>
</evidence>
<accession>D8S949</accession>
<dbReference type="InterPro" id="IPR036890">
    <property type="entry name" value="HATPase_C_sf"/>
</dbReference>
<dbReference type="HOGENOM" id="CLU_074275_0_0_1"/>
<evidence type="ECO:0000256" key="2">
    <source>
        <dbReference type="ARBA" id="ARBA00012438"/>
    </source>
</evidence>
<evidence type="ECO:0000259" key="8">
    <source>
        <dbReference type="PROSITE" id="PS50109"/>
    </source>
</evidence>
<dbReference type="SMART" id="SM00387">
    <property type="entry name" value="HATPase_c"/>
    <property type="match status" value="1"/>
</dbReference>